<protein>
    <submittedName>
        <fullName evidence="2">Cytokinin riboside 5'-monophosphate phosphoribohydrolase LOG7-like</fullName>
    </submittedName>
</protein>
<dbReference type="Gene3D" id="3.40.50.450">
    <property type="match status" value="1"/>
</dbReference>
<evidence type="ECO:0000313" key="2">
    <source>
        <dbReference type="EMBL" id="KAF7812970.1"/>
    </source>
</evidence>
<dbReference type="AlphaFoldDB" id="A0A834T1M3"/>
<dbReference type="PANTHER" id="PTHR31223">
    <property type="entry name" value="LOG FAMILY PROTEIN YJL055W"/>
    <property type="match status" value="1"/>
</dbReference>
<comment type="caution">
    <text evidence="2">The sequence shown here is derived from an EMBL/GenBank/DDBJ whole genome shotgun (WGS) entry which is preliminary data.</text>
</comment>
<evidence type="ECO:0000256" key="1">
    <source>
        <dbReference type="SAM" id="MobiDB-lite"/>
    </source>
</evidence>
<gene>
    <name evidence="2" type="ORF">G2W53_033946</name>
</gene>
<dbReference type="EMBL" id="JAAIUW010000010">
    <property type="protein sequence ID" value="KAF7812970.1"/>
    <property type="molecule type" value="Genomic_DNA"/>
</dbReference>
<dbReference type="GO" id="GO:0009691">
    <property type="term" value="P:cytokinin biosynthetic process"/>
    <property type="evidence" value="ECO:0007669"/>
    <property type="project" value="TreeGrafter"/>
</dbReference>
<dbReference type="PANTHER" id="PTHR31223:SF70">
    <property type="entry name" value="LOG FAMILY PROTEIN YJL055W"/>
    <property type="match status" value="1"/>
</dbReference>
<dbReference type="Proteomes" id="UP000634136">
    <property type="component" value="Unassembled WGS sequence"/>
</dbReference>
<keyword evidence="2" id="KW-0378">Hydrolase</keyword>
<dbReference type="GO" id="GO:0005829">
    <property type="term" value="C:cytosol"/>
    <property type="evidence" value="ECO:0007669"/>
    <property type="project" value="TreeGrafter"/>
</dbReference>
<dbReference type="GO" id="GO:0016799">
    <property type="term" value="F:hydrolase activity, hydrolyzing N-glycosyl compounds"/>
    <property type="evidence" value="ECO:0007669"/>
    <property type="project" value="TreeGrafter"/>
</dbReference>
<proteinExistence type="predicted"/>
<name>A0A834T1M3_9FABA</name>
<evidence type="ECO:0000313" key="3">
    <source>
        <dbReference type="Proteomes" id="UP000634136"/>
    </source>
</evidence>
<organism evidence="2 3">
    <name type="scientific">Senna tora</name>
    <dbReference type="NCBI Taxonomy" id="362788"/>
    <lineage>
        <taxon>Eukaryota</taxon>
        <taxon>Viridiplantae</taxon>
        <taxon>Streptophyta</taxon>
        <taxon>Embryophyta</taxon>
        <taxon>Tracheophyta</taxon>
        <taxon>Spermatophyta</taxon>
        <taxon>Magnoliopsida</taxon>
        <taxon>eudicotyledons</taxon>
        <taxon>Gunneridae</taxon>
        <taxon>Pentapetalae</taxon>
        <taxon>rosids</taxon>
        <taxon>fabids</taxon>
        <taxon>Fabales</taxon>
        <taxon>Fabaceae</taxon>
        <taxon>Caesalpinioideae</taxon>
        <taxon>Cassia clade</taxon>
        <taxon>Senna</taxon>
    </lineage>
</organism>
<dbReference type="GO" id="GO:0005634">
    <property type="term" value="C:nucleus"/>
    <property type="evidence" value="ECO:0007669"/>
    <property type="project" value="TreeGrafter"/>
</dbReference>
<sequence length="168" mass="18768">MFIGEYGVFQRQDDEAALISFFYFYSQANGNGFGKHHQDSHLRLDLLPRLGCRKMGSTLSSCCRYTTWEGAVDDGNINLFKLKVERRIDLVYGGGSVGRMGLVSRAVHDGGRHVLGLFSLIPFRWRKELCEHTQSHNIETGMVTPVLSSTTDDNAMGGDGRKYAGEEN</sequence>
<accession>A0A834T1M3</accession>
<reference evidence="2" key="1">
    <citation type="submission" date="2020-09" db="EMBL/GenBank/DDBJ databases">
        <title>Genome-Enabled Discovery of Anthraquinone Biosynthesis in Senna tora.</title>
        <authorList>
            <person name="Kang S.-H."/>
            <person name="Pandey R.P."/>
            <person name="Lee C.-M."/>
            <person name="Sim J.-S."/>
            <person name="Jeong J.-T."/>
            <person name="Choi B.-S."/>
            <person name="Jung M."/>
            <person name="Ginzburg D."/>
            <person name="Zhao K."/>
            <person name="Won S.Y."/>
            <person name="Oh T.-J."/>
            <person name="Yu Y."/>
            <person name="Kim N.-H."/>
            <person name="Lee O.R."/>
            <person name="Lee T.-H."/>
            <person name="Bashyal P."/>
            <person name="Kim T.-S."/>
            <person name="Lee W.-H."/>
            <person name="Kawkins C."/>
            <person name="Kim C.-K."/>
            <person name="Kim J.S."/>
            <person name="Ahn B.O."/>
            <person name="Rhee S.Y."/>
            <person name="Sohng J.K."/>
        </authorList>
    </citation>
    <scope>NUCLEOTIDE SEQUENCE</scope>
    <source>
        <tissue evidence="2">Leaf</tissue>
    </source>
</reference>
<feature type="region of interest" description="Disordered" evidence="1">
    <location>
        <begin position="147"/>
        <end position="168"/>
    </location>
</feature>
<keyword evidence="3" id="KW-1185">Reference proteome</keyword>
<dbReference type="OrthoDB" id="414463at2759"/>
<feature type="compositionally biased region" description="Basic and acidic residues" evidence="1">
    <location>
        <begin position="159"/>
        <end position="168"/>
    </location>
</feature>
<dbReference type="SUPFAM" id="SSF102405">
    <property type="entry name" value="MCP/YpsA-like"/>
    <property type="match status" value="1"/>
</dbReference>